<feature type="domain" description="AntA/AntB antirepressor" evidence="1">
    <location>
        <begin position="23"/>
        <end position="99"/>
    </location>
</feature>
<dbReference type="InterPro" id="IPR013557">
    <property type="entry name" value="AntA/B_antirep"/>
</dbReference>
<accession>A0ABX6UZ56</accession>
<dbReference type="EMBL" id="CP063056">
    <property type="protein sequence ID" value="QPB42663.1"/>
    <property type="molecule type" value="Genomic_DNA"/>
</dbReference>
<gene>
    <name evidence="2" type="ORF">IHV77_00610</name>
</gene>
<dbReference type="Proteomes" id="UP000663069">
    <property type="component" value="Chromosome"/>
</dbReference>
<sequence>MNLNELLSIQTFDFINGQTANGINARPLHQALRVGRDFSNWIKARIKQGGFIENQDFITVQNIAIGTPKRANQKGGNMTGIEYILTLDMAKHLCLMERNEIGKAIRQHFINAEKRLAEVAPKVYKNTLQASKARLASIDHQHAMNEAIKQYIERQGKTAKPHHFINDNEMLESLVLGINVRHWKAANGITDNAKNHFNASQLELLTQLMMTNTSLLNLDMPYQQRKTHLSGLAQRYLSQSLAA</sequence>
<protein>
    <submittedName>
        <fullName evidence="2">AntA/AntB antirepressor family protein</fullName>
    </submittedName>
</protein>
<evidence type="ECO:0000313" key="3">
    <source>
        <dbReference type="Proteomes" id="UP000663069"/>
    </source>
</evidence>
<keyword evidence="3" id="KW-1185">Reference proteome</keyword>
<dbReference type="RefSeq" id="WP_194812241.1">
    <property type="nucleotide sequence ID" value="NZ_CP063056.1"/>
</dbReference>
<proteinExistence type="predicted"/>
<dbReference type="Pfam" id="PF08346">
    <property type="entry name" value="AntA"/>
    <property type="match status" value="1"/>
</dbReference>
<organism evidence="2 3">
    <name type="scientific">Rodentibacter haemolyticus</name>
    <dbReference type="NCBI Taxonomy" id="2778911"/>
    <lineage>
        <taxon>Bacteria</taxon>
        <taxon>Pseudomonadati</taxon>
        <taxon>Pseudomonadota</taxon>
        <taxon>Gammaproteobacteria</taxon>
        <taxon>Pasteurellales</taxon>
        <taxon>Pasteurellaceae</taxon>
        <taxon>Rodentibacter</taxon>
    </lineage>
</organism>
<name>A0ABX6UZ56_9PAST</name>
<evidence type="ECO:0000259" key="1">
    <source>
        <dbReference type="Pfam" id="PF08346"/>
    </source>
</evidence>
<reference evidence="2 3" key="1">
    <citation type="submission" date="2020-10" db="EMBL/GenBank/DDBJ databases">
        <title>Genome Sequencing of Rodentibacter spp. strain DSM111151.</title>
        <authorList>
            <person name="Benga L."/>
            <person name="Lautwein T."/>
        </authorList>
    </citation>
    <scope>NUCLEOTIDE SEQUENCE [LARGE SCALE GENOMIC DNA]</scope>
    <source>
        <strain evidence="2 3">DSM 111151</strain>
    </source>
</reference>
<evidence type="ECO:0000313" key="2">
    <source>
        <dbReference type="EMBL" id="QPB42663.1"/>
    </source>
</evidence>